<proteinExistence type="inferred from homology"/>
<dbReference type="PANTHER" id="PTHR10281">
    <property type="entry name" value="MEMBRANE-ASSOCIATED PROGESTERONE RECEPTOR COMPONENT-RELATED"/>
    <property type="match status" value="1"/>
</dbReference>
<feature type="domain" description="Cytochrome b5 heme-binding" evidence="2">
    <location>
        <begin position="6"/>
        <end position="107"/>
    </location>
</feature>
<evidence type="ECO:0000259" key="2">
    <source>
        <dbReference type="SMART" id="SM01117"/>
    </source>
</evidence>
<evidence type="ECO:0000313" key="3">
    <source>
        <dbReference type="EMBL" id="EDO49444.1"/>
    </source>
</evidence>
<dbReference type="AlphaFoldDB" id="A7RGM7"/>
<dbReference type="EMBL" id="DS469509">
    <property type="protein sequence ID" value="EDO49444.1"/>
    <property type="molecule type" value="Genomic_DNA"/>
</dbReference>
<dbReference type="eggNOG" id="KOG1110">
    <property type="taxonomic scope" value="Eukaryota"/>
</dbReference>
<dbReference type="HOGENOM" id="CLU_042860_1_2_1"/>
<keyword evidence="4" id="KW-1185">Reference proteome</keyword>
<protein>
    <recommendedName>
        <fullName evidence="2">Cytochrome b5 heme-binding domain-containing protein</fullName>
    </recommendedName>
</protein>
<dbReference type="GO" id="GO:0005783">
    <property type="term" value="C:endoplasmic reticulum"/>
    <property type="evidence" value="ECO:0000318"/>
    <property type="project" value="GO_Central"/>
</dbReference>
<dbReference type="GO" id="GO:0012505">
    <property type="term" value="C:endomembrane system"/>
    <property type="evidence" value="ECO:0000318"/>
    <property type="project" value="GO_Central"/>
</dbReference>
<feature type="non-terminal residue" evidence="3">
    <location>
        <position position="1"/>
    </location>
</feature>
<comment type="similarity">
    <text evidence="1">Belongs to the cytochrome b5 family. MAPR subfamily.</text>
</comment>
<dbReference type="FunFam" id="3.10.120.10:FF:000003">
    <property type="entry name" value="membrane-associated progesterone receptor component 1"/>
    <property type="match status" value="1"/>
</dbReference>
<sequence>VPLREFTVRELKGYDGVNKELIYVAVNGKVFDVTSAWNYFGPAGPDCLLAGKDASRALVTFSVDNFYQTEQRDSMDDLNDLNPLQRDCLFEYETQYMERYPCVGRLVEKKQP</sequence>
<dbReference type="SMART" id="SM01117">
    <property type="entry name" value="Cyt-b5"/>
    <property type="match status" value="1"/>
</dbReference>
<dbReference type="InParanoid" id="A7RGM7"/>
<dbReference type="Gene3D" id="3.10.120.10">
    <property type="entry name" value="Cytochrome b5-like heme/steroid binding domain"/>
    <property type="match status" value="1"/>
</dbReference>
<name>A7RGM7_NEMVE</name>
<dbReference type="InterPro" id="IPR036400">
    <property type="entry name" value="Cyt_B5-like_heme/steroid_sf"/>
</dbReference>
<dbReference type="InterPro" id="IPR050577">
    <property type="entry name" value="MAPR/NEUFC/NENF-like"/>
</dbReference>
<organism evidence="3 4">
    <name type="scientific">Nematostella vectensis</name>
    <name type="common">Starlet sea anemone</name>
    <dbReference type="NCBI Taxonomy" id="45351"/>
    <lineage>
        <taxon>Eukaryota</taxon>
        <taxon>Metazoa</taxon>
        <taxon>Cnidaria</taxon>
        <taxon>Anthozoa</taxon>
        <taxon>Hexacorallia</taxon>
        <taxon>Actiniaria</taxon>
        <taxon>Edwardsiidae</taxon>
        <taxon>Nematostella</taxon>
    </lineage>
</organism>
<dbReference type="SUPFAM" id="SSF55856">
    <property type="entry name" value="Cytochrome b5-like heme/steroid binding domain"/>
    <property type="match status" value="1"/>
</dbReference>
<reference evidence="3 4" key="1">
    <citation type="journal article" date="2007" name="Science">
        <title>Sea anemone genome reveals ancestral eumetazoan gene repertoire and genomic organization.</title>
        <authorList>
            <person name="Putnam N.H."/>
            <person name="Srivastava M."/>
            <person name="Hellsten U."/>
            <person name="Dirks B."/>
            <person name="Chapman J."/>
            <person name="Salamov A."/>
            <person name="Terry A."/>
            <person name="Shapiro H."/>
            <person name="Lindquist E."/>
            <person name="Kapitonov V.V."/>
            <person name="Jurka J."/>
            <person name="Genikhovich G."/>
            <person name="Grigoriev I.V."/>
            <person name="Lucas S.M."/>
            <person name="Steele R.E."/>
            <person name="Finnerty J.R."/>
            <person name="Technau U."/>
            <person name="Martindale M.Q."/>
            <person name="Rokhsar D.S."/>
        </authorList>
    </citation>
    <scope>NUCLEOTIDE SEQUENCE [LARGE SCALE GENOMIC DNA]</scope>
    <source>
        <strain evidence="4">CH2 X CH6</strain>
    </source>
</reference>
<dbReference type="OMA" id="YNATITH"/>
<feature type="non-terminal residue" evidence="3">
    <location>
        <position position="112"/>
    </location>
</feature>
<gene>
    <name evidence="3" type="ORF">NEMVEDRAFT_v1g80458</name>
</gene>
<dbReference type="Proteomes" id="UP000001593">
    <property type="component" value="Unassembled WGS sequence"/>
</dbReference>
<evidence type="ECO:0000313" key="4">
    <source>
        <dbReference type="Proteomes" id="UP000001593"/>
    </source>
</evidence>
<dbReference type="GO" id="GO:0016020">
    <property type="term" value="C:membrane"/>
    <property type="evidence" value="ECO:0000318"/>
    <property type="project" value="GO_Central"/>
</dbReference>
<dbReference type="PANTHER" id="PTHR10281:SF106">
    <property type="entry name" value="IP06960P-RELATED"/>
    <property type="match status" value="1"/>
</dbReference>
<dbReference type="Pfam" id="PF00173">
    <property type="entry name" value="Cyt-b5"/>
    <property type="match status" value="1"/>
</dbReference>
<dbReference type="PhylomeDB" id="A7RGM7"/>
<evidence type="ECO:0000256" key="1">
    <source>
        <dbReference type="ARBA" id="ARBA00038357"/>
    </source>
</evidence>
<accession>A7RGM7</accession>
<dbReference type="InterPro" id="IPR001199">
    <property type="entry name" value="Cyt_B5-like_heme/steroid-bd"/>
</dbReference>